<dbReference type="GO" id="GO:0016459">
    <property type="term" value="C:myosin complex"/>
    <property type="evidence" value="ECO:0007669"/>
    <property type="project" value="UniProtKB-KW"/>
</dbReference>
<feature type="region of interest" description="Disordered" evidence="10">
    <location>
        <begin position="558"/>
        <end position="580"/>
    </location>
</feature>
<dbReference type="InterPro" id="IPR036961">
    <property type="entry name" value="Kinesin_motor_dom_sf"/>
</dbReference>
<feature type="coiled-coil region" evidence="9">
    <location>
        <begin position="836"/>
        <end position="945"/>
    </location>
</feature>
<dbReference type="GO" id="GO:0016020">
    <property type="term" value="C:membrane"/>
    <property type="evidence" value="ECO:0007669"/>
    <property type="project" value="TreeGrafter"/>
</dbReference>
<keyword evidence="7 8" id="KW-0009">Actin-binding</keyword>
<evidence type="ECO:0000313" key="13">
    <source>
        <dbReference type="Proteomes" id="UP001295794"/>
    </source>
</evidence>
<evidence type="ECO:0000256" key="9">
    <source>
        <dbReference type="SAM" id="Coils"/>
    </source>
</evidence>
<keyword evidence="3" id="KW-0067">ATP-binding</keyword>
<evidence type="ECO:0000256" key="3">
    <source>
        <dbReference type="ARBA" id="ARBA00022840"/>
    </source>
</evidence>
<keyword evidence="4 9" id="KW-0175">Coiled coil</keyword>
<evidence type="ECO:0000259" key="11">
    <source>
        <dbReference type="PROSITE" id="PS51456"/>
    </source>
</evidence>
<dbReference type="Gene3D" id="1.20.5.340">
    <property type="match status" value="2"/>
</dbReference>
<dbReference type="PANTHER" id="PTHR13140">
    <property type="entry name" value="MYOSIN"/>
    <property type="match status" value="1"/>
</dbReference>
<keyword evidence="13" id="KW-1185">Reference proteome</keyword>
<evidence type="ECO:0000256" key="10">
    <source>
        <dbReference type="SAM" id="MobiDB-lite"/>
    </source>
</evidence>
<name>A0AAD2JUG4_9AGAR</name>
<dbReference type="GO" id="GO:0007015">
    <property type="term" value="P:actin filament organization"/>
    <property type="evidence" value="ECO:0007669"/>
    <property type="project" value="TreeGrafter"/>
</dbReference>
<dbReference type="PANTHER" id="PTHR13140:SF857">
    <property type="entry name" value="MYOSIN-11"/>
    <property type="match status" value="1"/>
</dbReference>
<evidence type="ECO:0000256" key="7">
    <source>
        <dbReference type="ARBA" id="ARBA00023203"/>
    </source>
</evidence>
<keyword evidence="2" id="KW-0547">Nucleotide-binding</keyword>
<dbReference type="Gene3D" id="3.30.70.1590">
    <property type="match status" value="1"/>
</dbReference>
<protein>
    <recommendedName>
        <fullName evidence="11">Myosin motor domain-containing protein</fullName>
    </recommendedName>
</protein>
<evidence type="ECO:0000256" key="4">
    <source>
        <dbReference type="ARBA" id="ARBA00023054"/>
    </source>
</evidence>
<dbReference type="SMART" id="SM00242">
    <property type="entry name" value="MYSc"/>
    <property type="match status" value="1"/>
</dbReference>
<evidence type="ECO:0000313" key="12">
    <source>
        <dbReference type="EMBL" id="CAK5262210.1"/>
    </source>
</evidence>
<dbReference type="SUPFAM" id="SSF52540">
    <property type="entry name" value="P-loop containing nucleoside triphosphate hydrolases"/>
    <property type="match status" value="1"/>
</dbReference>
<dbReference type="GO" id="GO:0051015">
    <property type="term" value="F:actin filament binding"/>
    <property type="evidence" value="ECO:0007669"/>
    <property type="project" value="TreeGrafter"/>
</dbReference>
<dbReference type="SUPFAM" id="SSF90257">
    <property type="entry name" value="Myosin rod fragments"/>
    <property type="match status" value="1"/>
</dbReference>
<evidence type="ECO:0000256" key="2">
    <source>
        <dbReference type="ARBA" id="ARBA00022741"/>
    </source>
</evidence>
<organism evidence="12 13">
    <name type="scientific">Mycena citricolor</name>
    <dbReference type="NCBI Taxonomy" id="2018698"/>
    <lineage>
        <taxon>Eukaryota</taxon>
        <taxon>Fungi</taxon>
        <taxon>Dikarya</taxon>
        <taxon>Basidiomycota</taxon>
        <taxon>Agaricomycotina</taxon>
        <taxon>Agaricomycetes</taxon>
        <taxon>Agaricomycetidae</taxon>
        <taxon>Agaricales</taxon>
        <taxon>Marasmiineae</taxon>
        <taxon>Mycenaceae</taxon>
        <taxon>Mycena</taxon>
    </lineage>
</organism>
<feature type="region of interest" description="Actin-binding" evidence="8">
    <location>
        <begin position="61"/>
        <end position="83"/>
    </location>
</feature>
<feature type="compositionally biased region" description="Basic and acidic residues" evidence="10">
    <location>
        <begin position="561"/>
        <end position="580"/>
    </location>
</feature>
<dbReference type="AlphaFoldDB" id="A0AAD2JUG4"/>
<accession>A0AAD2JUG4</accession>
<proteinExistence type="inferred from homology"/>
<dbReference type="PROSITE" id="PS51456">
    <property type="entry name" value="MYOSIN_MOTOR"/>
    <property type="match status" value="1"/>
</dbReference>
<comment type="caution">
    <text evidence="12">The sequence shown here is derived from an EMBL/GenBank/DDBJ whole genome shotgun (WGS) entry which is preliminary data.</text>
</comment>
<gene>
    <name evidence="12" type="ORF">MYCIT1_LOCUS738</name>
</gene>
<keyword evidence="5 8" id="KW-0518">Myosin</keyword>
<dbReference type="Gene3D" id="4.10.270.10">
    <property type="entry name" value="Myosin, subunit A"/>
    <property type="match status" value="1"/>
</dbReference>
<dbReference type="EMBL" id="CAVNYO010000011">
    <property type="protein sequence ID" value="CAK5262210.1"/>
    <property type="molecule type" value="Genomic_DNA"/>
</dbReference>
<dbReference type="Gene3D" id="3.40.850.10">
    <property type="entry name" value="Kinesin motor domain"/>
    <property type="match status" value="1"/>
</dbReference>
<feature type="coiled-coil region" evidence="9">
    <location>
        <begin position="254"/>
        <end position="372"/>
    </location>
</feature>
<comment type="caution">
    <text evidence="8">Lacks conserved residue(s) required for the propagation of feature annotation.</text>
</comment>
<evidence type="ECO:0000256" key="8">
    <source>
        <dbReference type="PROSITE-ProRule" id="PRU00782"/>
    </source>
</evidence>
<feature type="coiled-coil region" evidence="9">
    <location>
        <begin position="972"/>
        <end position="1003"/>
    </location>
</feature>
<dbReference type="GO" id="GO:0000146">
    <property type="term" value="F:microfilament motor activity"/>
    <property type="evidence" value="ECO:0007669"/>
    <property type="project" value="TreeGrafter"/>
</dbReference>
<comment type="similarity">
    <text evidence="1 8">Belongs to the TRAFAC class myosin-kinesin ATPase superfamily. Myosin family.</text>
</comment>
<feature type="region of interest" description="Disordered" evidence="10">
    <location>
        <begin position="742"/>
        <end position="768"/>
    </location>
</feature>
<reference evidence="12" key="1">
    <citation type="submission" date="2023-11" db="EMBL/GenBank/DDBJ databases">
        <authorList>
            <person name="De Vega J J."/>
            <person name="De Vega J J."/>
        </authorList>
    </citation>
    <scope>NUCLEOTIDE SEQUENCE</scope>
</reference>
<dbReference type="GO" id="GO:0005524">
    <property type="term" value="F:ATP binding"/>
    <property type="evidence" value="ECO:0007669"/>
    <property type="project" value="UniProtKB-KW"/>
</dbReference>
<keyword evidence="6" id="KW-0505">Motor protein</keyword>
<evidence type="ECO:0000256" key="5">
    <source>
        <dbReference type="ARBA" id="ARBA00023123"/>
    </source>
</evidence>
<dbReference type="GO" id="GO:0005737">
    <property type="term" value="C:cytoplasm"/>
    <property type="evidence" value="ECO:0007669"/>
    <property type="project" value="TreeGrafter"/>
</dbReference>
<dbReference type="InterPro" id="IPR027417">
    <property type="entry name" value="P-loop_NTPase"/>
</dbReference>
<dbReference type="Proteomes" id="UP001295794">
    <property type="component" value="Unassembled WGS sequence"/>
</dbReference>
<evidence type="ECO:0000256" key="1">
    <source>
        <dbReference type="ARBA" id="ARBA00008314"/>
    </source>
</evidence>
<sequence length="1032" mass="118509">MADPLNDNLTRVLAGSSDRYVASLFAEYAENQSSGSGFIAPKKRVKKGAFRTVAQRHKEQLSGLMGQLQATQPHFVRCIVPNSNKKPGRLDVPLVLDQLRCNGVLEGIRIARRGYPNRLPFVEFRQRYEVLTPGIIPRGYMDGREACRRMVKSLELDEAIFKIGTSKIFFKAGVLAELEERRDALLFEIFSRLQSAARMWTARRQMRKILNRAGAIRAIQRNARVYGELREWPWWQLYTKVRPLLAATRNDEEIRKKDAELMALAERAEREKQEREVLETLKASLEAEKRKVEEELEAERGLAIDKDALLDRSKKRESDLEQEVVTLQADLEQVESQLDRAMALQKETDDKHEQLRISFDKAAEHLVRLEAEQKESTALEADLNGQLLDSQQEAETLRGNIDELHKIGEELKNLNWMLKLVAQSNDAETIRRKAEQLDESHRAAEQQIAEMTRTVSDQSAAIREKEAQLQKLAKDIDGKGDRENETATRLKLEELLVTQKQIKTELDQTLREHSILQETHKSVEREARDLQSQLARTQAQLSELDKVKRALESDLVSAVTRHSEAEGKATQEREGRERAERQLTVAQSKYHEIEDVMLQMERDKGATDRQLESLRKQLEAESAKRAKLEKAAASHHQEVTQLKEKNGQLDGELGKALNHVKALETEAKQFESKHHTTIVEHVHVLEEAKRVTDRELADAKAEVERNKAYIKSLEKAKQRLTGETEDLIRETERERIELQTKERTVRAQEEKMSKALANADRDRKDKDAAELQARRLQIDLQSMQRQIDDLTTQLNEHRQSRSKLDSDLDQLIDGSGGPQISMARRVAQLEGQIVNAGDWRKQKDQMQAKLEDVTRAFEASKAAQTEQRSQIQTLHSQVRELRGVLDDAEADRMLLQKARRALQAELETIKHEHVDASPGLIPNDREFHRLQLKQLDLERALEEQEYRATTCLDRMRKAEKFASECEIELGKVQVEKSELDRLNANLELQSKQLNARIAELENKPTTSTRPAARRESRIEELAAQLQTSGKRW</sequence>
<feature type="domain" description="Myosin motor" evidence="11">
    <location>
        <begin position="1"/>
        <end position="183"/>
    </location>
</feature>
<evidence type="ECO:0000256" key="6">
    <source>
        <dbReference type="ARBA" id="ARBA00023175"/>
    </source>
</evidence>
<dbReference type="InterPro" id="IPR001609">
    <property type="entry name" value="Myosin_head_motor_dom-like"/>
</dbReference>
<dbReference type="Pfam" id="PF00063">
    <property type="entry name" value="Myosin_head"/>
    <property type="match status" value="1"/>
</dbReference>